<dbReference type="InterPro" id="IPR036941">
    <property type="entry name" value="Rcpt_L-dom_sf"/>
</dbReference>
<evidence type="ECO:0000256" key="4">
    <source>
        <dbReference type="ARBA" id="ARBA00022679"/>
    </source>
</evidence>
<keyword evidence="13" id="KW-0325">Glycoprotein</keyword>
<dbReference type="InterPro" id="IPR013783">
    <property type="entry name" value="Ig-like_fold"/>
</dbReference>
<evidence type="ECO:0000256" key="8">
    <source>
        <dbReference type="ARBA" id="ARBA00022840"/>
    </source>
</evidence>
<evidence type="ECO:0000256" key="3">
    <source>
        <dbReference type="ARBA" id="ARBA00022553"/>
    </source>
</evidence>
<evidence type="ECO:0000259" key="16">
    <source>
        <dbReference type="PROSITE" id="PS50011"/>
    </source>
</evidence>
<dbReference type="SUPFAM" id="SSF57184">
    <property type="entry name" value="Growth factor receptor domain"/>
    <property type="match status" value="1"/>
</dbReference>
<dbReference type="InterPro" id="IPR000719">
    <property type="entry name" value="Prot_kinase_dom"/>
</dbReference>
<name>A0A8S4A3T3_9EUPU</name>
<dbReference type="Proteomes" id="UP000678393">
    <property type="component" value="Unassembled WGS sequence"/>
</dbReference>
<gene>
    <name evidence="18" type="ORF">CUNI_LOCUS20243</name>
</gene>
<dbReference type="Pfam" id="PF01030">
    <property type="entry name" value="Recep_L_domain"/>
    <property type="match status" value="1"/>
</dbReference>
<dbReference type="SMART" id="SM00261">
    <property type="entry name" value="FU"/>
    <property type="match status" value="1"/>
</dbReference>
<dbReference type="GO" id="GO:0005886">
    <property type="term" value="C:plasma membrane"/>
    <property type="evidence" value="ECO:0007669"/>
    <property type="project" value="TreeGrafter"/>
</dbReference>
<keyword evidence="11" id="KW-0829">Tyrosine-protein kinase</keyword>
<evidence type="ECO:0000256" key="13">
    <source>
        <dbReference type="ARBA" id="ARBA00023180"/>
    </source>
</evidence>
<evidence type="ECO:0000256" key="12">
    <source>
        <dbReference type="ARBA" id="ARBA00023170"/>
    </source>
</evidence>
<evidence type="ECO:0000256" key="15">
    <source>
        <dbReference type="SAM" id="Phobius"/>
    </source>
</evidence>
<dbReference type="PROSITE" id="PS50011">
    <property type="entry name" value="PROTEIN_KINASE_DOM"/>
    <property type="match status" value="1"/>
</dbReference>
<dbReference type="Pfam" id="PF00041">
    <property type="entry name" value="fn3"/>
    <property type="match status" value="1"/>
</dbReference>
<dbReference type="EC" id="2.7.10.1" evidence="2"/>
<keyword evidence="4" id="KW-0808">Transferase</keyword>
<keyword evidence="7" id="KW-0418">Kinase</keyword>
<evidence type="ECO:0000313" key="18">
    <source>
        <dbReference type="EMBL" id="CAG5134685.1"/>
    </source>
</evidence>
<dbReference type="InterPro" id="IPR009030">
    <property type="entry name" value="Growth_fac_rcpt_cys_sf"/>
</dbReference>
<comment type="caution">
    <text evidence="18">The sequence shown here is derived from an EMBL/GenBank/DDBJ whole genome shotgun (WGS) entry which is preliminary data.</text>
</comment>
<keyword evidence="6" id="KW-0547">Nucleotide-binding</keyword>
<feature type="non-terminal residue" evidence="18">
    <location>
        <position position="1"/>
    </location>
</feature>
<proteinExistence type="predicted"/>
<evidence type="ECO:0000259" key="17">
    <source>
        <dbReference type="PROSITE" id="PS50853"/>
    </source>
</evidence>
<dbReference type="Gene3D" id="3.80.20.20">
    <property type="entry name" value="Receptor L-domain"/>
    <property type="match status" value="1"/>
</dbReference>
<dbReference type="InterPro" id="IPR006211">
    <property type="entry name" value="Furin-like_Cys-rich_dom"/>
</dbReference>
<comment type="catalytic activity">
    <reaction evidence="14">
        <text>L-tyrosyl-[protein] + ATP = O-phospho-L-tyrosyl-[protein] + ADP + H(+)</text>
        <dbReference type="Rhea" id="RHEA:10596"/>
        <dbReference type="Rhea" id="RHEA-COMP:10136"/>
        <dbReference type="Rhea" id="RHEA-COMP:20101"/>
        <dbReference type="ChEBI" id="CHEBI:15378"/>
        <dbReference type="ChEBI" id="CHEBI:30616"/>
        <dbReference type="ChEBI" id="CHEBI:46858"/>
        <dbReference type="ChEBI" id="CHEBI:61978"/>
        <dbReference type="ChEBI" id="CHEBI:456216"/>
        <dbReference type="EC" id="2.7.10.1"/>
    </reaction>
</comment>
<protein>
    <recommendedName>
        <fullName evidence="2">receptor protein-tyrosine kinase</fullName>
        <ecNumber evidence="2">2.7.10.1</ecNumber>
    </recommendedName>
</protein>
<evidence type="ECO:0000256" key="14">
    <source>
        <dbReference type="ARBA" id="ARBA00051243"/>
    </source>
</evidence>
<evidence type="ECO:0000256" key="9">
    <source>
        <dbReference type="ARBA" id="ARBA00022989"/>
    </source>
</evidence>
<keyword evidence="12" id="KW-0675">Receptor</keyword>
<dbReference type="InterPro" id="IPR036116">
    <property type="entry name" value="FN3_sf"/>
</dbReference>
<feature type="domain" description="Fibronectin type-III" evidence="17">
    <location>
        <begin position="709"/>
        <end position="810"/>
    </location>
</feature>
<evidence type="ECO:0000256" key="10">
    <source>
        <dbReference type="ARBA" id="ARBA00023136"/>
    </source>
</evidence>
<dbReference type="AlphaFoldDB" id="A0A8S4A3T3"/>
<feature type="domain" description="Fibronectin type-III" evidence="17">
    <location>
        <begin position="449"/>
        <end position="546"/>
    </location>
</feature>
<dbReference type="CDD" id="cd00064">
    <property type="entry name" value="FU"/>
    <property type="match status" value="1"/>
</dbReference>
<evidence type="ECO:0000256" key="1">
    <source>
        <dbReference type="ARBA" id="ARBA00004479"/>
    </source>
</evidence>
<dbReference type="Gene3D" id="2.10.220.10">
    <property type="entry name" value="Hormone Receptor, Insulin-like Growth Factor Receptor 1, Chain A, domain 2"/>
    <property type="match status" value="1"/>
</dbReference>
<keyword evidence="8" id="KW-0067">ATP-binding</keyword>
<evidence type="ECO:0000256" key="11">
    <source>
        <dbReference type="ARBA" id="ARBA00023137"/>
    </source>
</evidence>
<organism evidence="18 19">
    <name type="scientific">Candidula unifasciata</name>
    <dbReference type="NCBI Taxonomy" id="100452"/>
    <lineage>
        <taxon>Eukaryota</taxon>
        <taxon>Metazoa</taxon>
        <taxon>Spiralia</taxon>
        <taxon>Lophotrochozoa</taxon>
        <taxon>Mollusca</taxon>
        <taxon>Gastropoda</taxon>
        <taxon>Heterobranchia</taxon>
        <taxon>Euthyneura</taxon>
        <taxon>Panpulmonata</taxon>
        <taxon>Eupulmonata</taxon>
        <taxon>Stylommatophora</taxon>
        <taxon>Helicina</taxon>
        <taxon>Helicoidea</taxon>
        <taxon>Geomitridae</taxon>
        <taxon>Candidula</taxon>
    </lineage>
</organism>
<dbReference type="Gene3D" id="2.60.40.10">
    <property type="entry name" value="Immunoglobulins"/>
    <property type="match status" value="4"/>
</dbReference>
<evidence type="ECO:0000256" key="2">
    <source>
        <dbReference type="ARBA" id="ARBA00011902"/>
    </source>
</evidence>
<accession>A0A8S4A3T3</accession>
<dbReference type="InterPro" id="IPR000494">
    <property type="entry name" value="Rcpt_L-dom"/>
</dbReference>
<dbReference type="PANTHER" id="PTHR46877">
    <property type="entry name" value="EPH RECEPTOR A5"/>
    <property type="match status" value="1"/>
</dbReference>
<dbReference type="GO" id="GO:0005524">
    <property type="term" value="F:ATP binding"/>
    <property type="evidence" value="ECO:0007669"/>
    <property type="project" value="UniProtKB-KW"/>
</dbReference>
<dbReference type="Pfam" id="PF00757">
    <property type="entry name" value="Furin-like"/>
    <property type="match status" value="1"/>
</dbReference>
<dbReference type="Gene3D" id="3.30.200.20">
    <property type="entry name" value="Phosphorylase Kinase, domain 1"/>
    <property type="match status" value="1"/>
</dbReference>
<keyword evidence="10 15" id="KW-0472">Membrane</keyword>
<evidence type="ECO:0000313" key="19">
    <source>
        <dbReference type="Proteomes" id="UP000678393"/>
    </source>
</evidence>
<feature type="domain" description="Protein kinase" evidence="16">
    <location>
        <begin position="879"/>
        <end position="912"/>
    </location>
</feature>
<dbReference type="EMBL" id="CAJHNH020007479">
    <property type="protein sequence ID" value="CAG5134685.1"/>
    <property type="molecule type" value="Genomic_DNA"/>
</dbReference>
<dbReference type="PANTHER" id="PTHR46877:SF14">
    <property type="entry name" value="RECEPTOR PROTEIN-TYROSINE KINASE"/>
    <property type="match status" value="1"/>
</dbReference>
<keyword evidence="9 15" id="KW-1133">Transmembrane helix</keyword>
<dbReference type="OrthoDB" id="6155709at2759"/>
<keyword evidence="5 15" id="KW-0812">Transmembrane</keyword>
<feature type="transmembrane region" description="Helical" evidence="15">
    <location>
        <begin position="820"/>
        <end position="843"/>
    </location>
</feature>
<dbReference type="PROSITE" id="PS50853">
    <property type="entry name" value="FN3"/>
    <property type="match status" value="2"/>
</dbReference>
<dbReference type="GO" id="GO:0004714">
    <property type="term" value="F:transmembrane receptor protein tyrosine kinase activity"/>
    <property type="evidence" value="ECO:0007669"/>
    <property type="project" value="UniProtKB-EC"/>
</dbReference>
<sequence>MLESLSRPRGKILGKPKSEVFLKAFPCPGVKILGKLVFSPNKDFGKTFPKLRVNLEVFPLDPICNCSNGRPCAPDGSCCHELCLGGCSGTTAADCYVCTHVVYNNECLSHCPSHTFMLFNRRCLTRNECLNLRSRSGRINRSDSSVNIPKLLMGNSTFPSQCVFKCPPGYMVKEKDLSVPECIRCQGICPKVCNTTKVSSVQNSEVLFGCSKINGSLEIQITGGRDVDYELTKNLGAIREVTGYIRIWRTYSLLTLHFFRDLEIIGGEKLVHKEYSLFIADNTNLQELFPEHQMKKMLIQKGKVGFHSNRKLCLDKIYNFVHQLNYTSQLDNQRINISNSSNGNLIPCKSMTLQLVLSYTNSALLVHWSSYQSSDSRNLIHYAINYKEPIRDIFQGRDACVFFEMDAVYPLKPFTKYAIYVQAVTLQDATVSAMTNITYFVTSTYKPTEPLDLEVFSPDPHELTVRWKPPKAPNGNVTHYKVFYQPQTSSTNGFEQRDFCKDPMVITKDVQKQPEVKIENAKIKTETALQSEHGPQCCSCQMSEEEKQKKEALLQKDIIFEDDLHSVIYTKQWTKDCAIGLTFTSIIQPKTTRRRRNLTNNSSSGLNFNDPIIFHYKKEPDKNNFPLANKDGNVTNSSMIEPEPSLPNLRQEVIVYDTVVTLSNLEHFLSYNIEVVACHETNPVTGVKLCGESAIVTGQTAADPLANSLNSSLVVIEPVVNKTGAVLVRWEPPPMPNGLILKYFIACKSVTTGRRVTFCVTARQFQNNSNGYLLMGLAPGNYSLQISAHSLAGNGTSTPELFFSVLFHPGREEDSSISTIIGISAGLVISFLTVFGVIIYYVYKQRYIKADVVVSQNPHYIPTEQLYAPDEWEVPRDSIRLIKEMGQGSFGTVFEGLMEDPETKVSVPVAIK</sequence>
<dbReference type="InterPro" id="IPR050449">
    <property type="entry name" value="Ephrin_rcpt_TKs"/>
</dbReference>
<keyword evidence="3" id="KW-0597">Phosphoprotein</keyword>
<comment type="subcellular location">
    <subcellularLocation>
        <location evidence="1">Membrane</location>
        <topology evidence="1">Single-pass type I membrane protein</topology>
    </subcellularLocation>
</comment>
<reference evidence="18" key="1">
    <citation type="submission" date="2021-04" db="EMBL/GenBank/DDBJ databases">
        <authorList>
            <consortium name="Molecular Ecology Group"/>
        </authorList>
    </citation>
    <scope>NUCLEOTIDE SEQUENCE</scope>
</reference>
<evidence type="ECO:0000256" key="7">
    <source>
        <dbReference type="ARBA" id="ARBA00022777"/>
    </source>
</evidence>
<dbReference type="SUPFAM" id="SSF52058">
    <property type="entry name" value="L domain-like"/>
    <property type="match status" value="1"/>
</dbReference>
<keyword evidence="19" id="KW-1185">Reference proteome</keyword>
<dbReference type="CDD" id="cd00063">
    <property type="entry name" value="FN3"/>
    <property type="match status" value="2"/>
</dbReference>
<evidence type="ECO:0000256" key="6">
    <source>
        <dbReference type="ARBA" id="ARBA00022741"/>
    </source>
</evidence>
<evidence type="ECO:0000256" key="5">
    <source>
        <dbReference type="ARBA" id="ARBA00022692"/>
    </source>
</evidence>
<dbReference type="InterPro" id="IPR006212">
    <property type="entry name" value="Furin_repeat"/>
</dbReference>
<dbReference type="SUPFAM" id="SSF49265">
    <property type="entry name" value="Fibronectin type III"/>
    <property type="match status" value="2"/>
</dbReference>
<dbReference type="InterPro" id="IPR003961">
    <property type="entry name" value="FN3_dom"/>
</dbReference>
<dbReference type="SMART" id="SM00060">
    <property type="entry name" value="FN3"/>
    <property type="match status" value="3"/>
</dbReference>